<dbReference type="Gene3D" id="3.30.559.30">
    <property type="entry name" value="Nonribosomal peptide synthetase, condensation domain"/>
    <property type="match status" value="1"/>
</dbReference>
<dbReference type="Pfam" id="PF00668">
    <property type="entry name" value="Condensation"/>
    <property type="match status" value="1"/>
</dbReference>
<dbReference type="Gene3D" id="2.30.38.10">
    <property type="entry name" value="Luciferase, Domain 3"/>
    <property type="match status" value="1"/>
</dbReference>
<protein>
    <recommendedName>
        <fullName evidence="5">Carrier domain-containing protein</fullName>
    </recommendedName>
</protein>
<dbReference type="InterPro" id="IPR001242">
    <property type="entry name" value="Condensation_dom"/>
</dbReference>
<reference evidence="3 4" key="1">
    <citation type="submission" date="2023-02" db="EMBL/GenBank/DDBJ databases">
        <title>Dictyobacter halimunensis sp. nov., a new member of the class Ktedonobacteria from forest soil in a geothermal area.</title>
        <authorList>
            <person name="Rachmania M.K."/>
            <person name="Ningsih F."/>
            <person name="Sakai Y."/>
            <person name="Yabe S."/>
            <person name="Yokota A."/>
            <person name="Sjamsuridzal W."/>
        </authorList>
    </citation>
    <scope>NUCLEOTIDE SEQUENCE [LARGE SCALE GENOMIC DNA]</scope>
    <source>
        <strain evidence="3 4">S3.2.2.5</strain>
    </source>
</reference>
<dbReference type="Proteomes" id="UP001344906">
    <property type="component" value="Unassembled WGS sequence"/>
</dbReference>
<dbReference type="Gene3D" id="3.40.50.980">
    <property type="match status" value="2"/>
</dbReference>
<dbReference type="Gene3D" id="3.30.559.10">
    <property type="entry name" value="Chloramphenicol acetyltransferase-like domain"/>
    <property type="match status" value="1"/>
</dbReference>
<organism evidence="3 4">
    <name type="scientific">Dictyobacter halimunensis</name>
    <dbReference type="NCBI Taxonomy" id="3026934"/>
    <lineage>
        <taxon>Bacteria</taxon>
        <taxon>Bacillati</taxon>
        <taxon>Chloroflexota</taxon>
        <taxon>Ktedonobacteria</taxon>
        <taxon>Ktedonobacterales</taxon>
        <taxon>Dictyobacteraceae</taxon>
        <taxon>Dictyobacter</taxon>
    </lineage>
</organism>
<dbReference type="Pfam" id="PF00501">
    <property type="entry name" value="AMP-binding"/>
    <property type="match status" value="1"/>
</dbReference>
<dbReference type="InterPro" id="IPR010071">
    <property type="entry name" value="AA_adenyl_dom"/>
</dbReference>
<feature type="domain" description="Condensation" evidence="2">
    <location>
        <begin position="23"/>
        <end position="464"/>
    </location>
</feature>
<evidence type="ECO:0000259" key="1">
    <source>
        <dbReference type="Pfam" id="PF00501"/>
    </source>
</evidence>
<dbReference type="EMBL" id="BSRI01000001">
    <property type="protein sequence ID" value="GLV55545.1"/>
    <property type="molecule type" value="Genomic_DNA"/>
</dbReference>
<sequence length="887" mass="100129">MDDQLEETQSVMEEDEEQYFFAPSFIQEGLWLLNQIDEVQTTYRVLFIIGLHAALDLSLLKRALEMLIERHEILRTSFVLIDSQPMQAIALQLPFELPYNDLSEMSPQEQKREIARLGQELIEVPLSLDNAPLFRVTAIHLNEQEQLLFFLTHHIIMDGPSYQIFHDEITHLYSALLAGEEPQLPELSLQYADYAAWQRETLQGEEAQPLIDYWRQQLGGMPDLLELPTDYPRPAVQTHQGAAEHFVLSSQISEGLERLARSTGTTLFMVLLSGFTMLLHYYSGQEDIVVGTPASLRTRSEFASLIGPFLTTLLLRTDLTHDPTFLELLMRIRTICIEAYSHQEMPFEYLVEILKPARSMSYNPLFQVFFAFNNFIAAPTPDESSPIQHMDIKSYTARFDLSCDFVLREQKLSYILEYDTALFSRETIVRMGHHLQKLLEEIVADVEQRLSQLSPLTSQERGTLISTWNSHDDDYARDSCIHELFAAQVARVPQAIAIACDGRSLTYEELDARAERVARYLLAQGIKPESLIGLCLSRSEAYVICVLGILKAGAAYIPLDPEYPAERLRFIIEDANVWALLTGVDEQHALPEYSGPVFLISDLRAANDTDLLLINRQRVYADNLAYVLYTSGSTGRPKGIQISHRAVVNFITAMQKEPGFTEQDILLAVTSFSFDISGLELFLPLLTGGRVELATREMTLDSQQLLQKIAQSGATVMQATPVTWRMLLLNEDARFAGLKVLCGGEALPQDLAQSLLARGADLWNMYGPTETTIWSLIQRVQNAPGERAIVPIGAPIANTQVYILDAHDHLLPVGIPGELVIGGDGLARGYLRRPDLTAERFMPDPFGQRPGARLYRTGDRARWLNDGTIEFWVAWIPRSSYGDFVLN</sequence>
<dbReference type="PROSITE" id="PS00455">
    <property type="entry name" value="AMP_BINDING"/>
    <property type="match status" value="1"/>
</dbReference>
<evidence type="ECO:0008006" key="5">
    <source>
        <dbReference type="Google" id="ProtNLM"/>
    </source>
</evidence>
<dbReference type="SUPFAM" id="SSF56801">
    <property type="entry name" value="Acetyl-CoA synthetase-like"/>
    <property type="match status" value="1"/>
</dbReference>
<dbReference type="SUPFAM" id="SSF52777">
    <property type="entry name" value="CoA-dependent acyltransferases"/>
    <property type="match status" value="2"/>
</dbReference>
<evidence type="ECO:0000313" key="3">
    <source>
        <dbReference type="EMBL" id="GLV55545.1"/>
    </source>
</evidence>
<dbReference type="PANTHER" id="PTHR45527">
    <property type="entry name" value="NONRIBOSOMAL PEPTIDE SYNTHETASE"/>
    <property type="match status" value="1"/>
</dbReference>
<dbReference type="InterPro" id="IPR000873">
    <property type="entry name" value="AMP-dep_synth/lig_dom"/>
</dbReference>
<dbReference type="InterPro" id="IPR023213">
    <property type="entry name" value="CAT-like_dom_sf"/>
</dbReference>
<feature type="domain" description="AMP-dependent synthetase/ligase" evidence="1">
    <location>
        <begin position="485"/>
        <end position="831"/>
    </location>
</feature>
<keyword evidence="4" id="KW-1185">Reference proteome</keyword>
<evidence type="ECO:0000259" key="2">
    <source>
        <dbReference type="Pfam" id="PF00668"/>
    </source>
</evidence>
<dbReference type="InterPro" id="IPR020845">
    <property type="entry name" value="AMP-binding_CS"/>
</dbReference>
<accession>A0ABQ6FPE9</accession>
<dbReference type="RefSeq" id="WP_338249989.1">
    <property type="nucleotide sequence ID" value="NZ_BSRI01000001.1"/>
</dbReference>
<proteinExistence type="predicted"/>
<dbReference type="NCBIfam" id="TIGR01733">
    <property type="entry name" value="AA-adenyl-dom"/>
    <property type="match status" value="1"/>
</dbReference>
<gene>
    <name evidence="3" type="ORF">KDH_23890</name>
</gene>
<name>A0ABQ6FPE9_9CHLR</name>
<evidence type="ECO:0000313" key="4">
    <source>
        <dbReference type="Proteomes" id="UP001344906"/>
    </source>
</evidence>
<comment type="caution">
    <text evidence="3">The sequence shown here is derived from an EMBL/GenBank/DDBJ whole genome shotgun (WGS) entry which is preliminary data.</text>
</comment>
<dbReference type="PANTHER" id="PTHR45527:SF1">
    <property type="entry name" value="FATTY ACID SYNTHASE"/>
    <property type="match status" value="1"/>
</dbReference>
<dbReference type="CDD" id="cd19531">
    <property type="entry name" value="LCL_NRPS-like"/>
    <property type="match status" value="1"/>
</dbReference>